<dbReference type="InterPro" id="IPR051678">
    <property type="entry name" value="AGP_Transferase"/>
</dbReference>
<reference evidence="1" key="1">
    <citation type="journal article" date="2020" name="Stud. Mycol.">
        <title>101 Dothideomycetes genomes: a test case for predicting lifestyles and emergence of pathogens.</title>
        <authorList>
            <person name="Haridas S."/>
            <person name="Albert R."/>
            <person name="Binder M."/>
            <person name="Bloem J."/>
            <person name="Labutti K."/>
            <person name="Salamov A."/>
            <person name="Andreopoulos B."/>
            <person name="Baker S."/>
            <person name="Barry K."/>
            <person name="Bills G."/>
            <person name="Bluhm B."/>
            <person name="Cannon C."/>
            <person name="Castanera R."/>
            <person name="Culley D."/>
            <person name="Daum C."/>
            <person name="Ezra D."/>
            <person name="Gonzalez J."/>
            <person name="Henrissat B."/>
            <person name="Kuo A."/>
            <person name="Liang C."/>
            <person name="Lipzen A."/>
            <person name="Lutzoni F."/>
            <person name="Magnuson J."/>
            <person name="Mondo S."/>
            <person name="Nolan M."/>
            <person name="Ohm R."/>
            <person name="Pangilinan J."/>
            <person name="Park H.-J."/>
            <person name="Ramirez L."/>
            <person name="Alfaro M."/>
            <person name="Sun H."/>
            <person name="Tritt A."/>
            <person name="Yoshinaga Y."/>
            <person name="Zwiers L.-H."/>
            <person name="Turgeon B."/>
            <person name="Goodwin S."/>
            <person name="Spatafora J."/>
            <person name="Crous P."/>
            <person name="Grigoriev I."/>
        </authorList>
    </citation>
    <scope>NUCLEOTIDE SEQUENCE</scope>
    <source>
        <strain evidence="1">CBS 121739</strain>
    </source>
</reference>
<sequence length="279" mass="31423">MFCEMDPPIGRSIYKVGDHAWKIGTSIVCEKVSKIPEDALAHWQDQNMDTFCLRPAESMQVETEEMTPVYNSGTSGAVWNIGGAFFKVKSWQEGTELENETIDFVEERLEGIPLPKVLYAWNEPELSRSYLVLHQMPGTLLERVWSSLSAAQHKEIATEIAGYCEMLATITSDSLKTATGCGIADAHHDTIFVEKYLSSSNILILDGKASGILDWEHAAFYPRFWIATKPHLSCGFILKGEDAWAWTRLLSQALMESGFKDDLSGFQRWRESSRNTELT</sequence>
<evidence type="ECO:0000313" key="1">
    <source>
        <dbReference type="EMBL" id="KAF2760819.1"/>
    </source>
</evidence>
<dbReference type="InterPro" id="IPR011009">
    <property type="entry name" value="Kinase-like_dom_sf"/>
</dbReference>
<evidence type="ECO:0000313" key="2">
    <source>
        <dbReference type="Proteomes" id="UP000799437"/>
    </source>
</evidence>
<dbReference type="PANTHER" id="PTHR21310:SF15">
    <property type="entry name" value="AMINOGLYCOSIDE PHOSPHOTRANSFERASE DOMAIN-CONTAINING PROTEIN"/>
    <property type="match status" value="1"/>
</dbReference>
<dbReference type="EMBL" id="ML996567">
    <property type="protein sequence ID" value="KAF2760819.1"/>
    <property type="molecule type" value="Genomic_DNA"/>
</dbReference>
<accession>A0A6A6WF83</accession>
<evidence type="ECO:0008006" key="3">
    <source>
        <dbReference type="Google" id="ProtNLM"/>
    </source>
</evidence>
<proteinExistence type="predicted"/>
<gene>
    <name evidence="1" type="ORF">EJ05DRAFT_497386</name>
</gene>
<dbReference type="GeneID" id="54487583"/>
<dbReference type="PANTHER" id="PTHR21310">
    <property type="entry name" value="AMINOGLYCOSIDE PHOSPHOTRANSFERASE-RELATED-RELATED"/>
    <property type="match status" value="1"/>
</dbReference>
<organism evidence="1 2">
    <name type="scientific">Pseudovirgaria hyperparasitica</name>
    <dbReference type="NCBI Taxonomy" id="470096"/>
    <lineage>
        <taxon>Eukaryota</taxon>
        <taxon>Fungi</taxon>
        <taxon>Dikarya</taxon>
        <taxon>Ascomycota</taxon>
        <taxon>Pezizomycotina</taxon>
        <taxon>Dothideomycetes</taxon>
        <taxon>Dothideomycetes incertae sedis</taxon>
        <taxon>Acrospermales</taxon>
        <taxon>Acrospermaceae</taxon>
        <taxon>Pseudovirgaria</taxon>
    </lineage>
</organism>
<dbReference type="AlphaFoldDB" id="A0A6A6WF83"/>
<dbReference type="Proteomes" id="UP000799437">
    <property type="component" value="Unassembled WGS sequence"/>
</dbReference>
<dbReference type="OrthoDB" id="5404599at2759"/>
<keyword evidence="2" id="KW-1185">Reference proteome</keyword>
<dbReference type="RefSeq" id="XP_033603270.1">
    <property type="nucleotide sequence ID" value="XM_033746529.1"/>
</dbReference>
<dbReference type="CDD" id="cd05120">
    <property type="entry name" value="APH_ChoK_like"/>
    <property type="match status" value="1"/>
</dbReference>
<protein>
    <recommendedName>
        <fullName evidence="3">Aminoglycoside phosphotransferase domain-containing protein</fullName>
    </recommendedName>
</protein>
<dbReference type="SUPFAM" id="SSF56112">
    <property type="entry name" value="Protein kinase-like (PK-like)"/>
    <property type="match status" value="1"/>
</dbReference>
<name>A0A6A6WF83_9PEZI</name>